<name>A0A9D4M9L9_DREPO</name>
<accession>A0A9D4M9L9</accession>
<feature type="transmembrane region" description="Helical" evidence="1">
    <location>
        <begin position="76"/>
        <end position="97"/>
    </location>
</feature>
<evidence type="ECO:0000313" key="3">
    <source>
        <dbReference type="Proteomes" id="UP000828390"/>
    </source>
</evidence>
<organism evidence="2 3">
    <name type="scientific">Dreissena polymorpha</name>
    <name type="common">Zebra mussel</name>
    <name type="synonym">Mytilus polymorpha</name>
    <dbReference type="NCBI Taxonomy" id="45954"/>
    <lineage>
        <taxon>Eukaryota</taxon>
        <taxon>Metazoa</taxon>
        <taxon>Spiralia</taxon>
        <taxon>Lophotrochozoa</taxon>
        <taxon>Mollusca</taxon>
        <taxon>Bivalvia</taxon>
        <taxon>Autobranchia</taxon>
        <taxon>Heteroconchia</taxon>
        <taxon>Euheterodonta</taxon>
        <taxon>Imparidentia</taxon>
        <taxon>Neoheterodontei</taxon>
        <taxon>Myida</taxon>
        <taxon>Dreissenoidea</taxon>
        <taxon>Dreissenidae</taxon>
        <taxon>Dreissena</taxon>
    </lineage>
</organism>
<reference evidence="2" key="2">
    <citation type="submission" date="2020-11" db="EMBL/GenBank/DDBJ databases">
        <authorList>
            <person name="McCartney M.A."/>
            <person name="Auch B."/>
            <person name="Kono T."/>
            <person name="Mallez S."/>
            <person name="Becker A."/>
            <person name="Gohl D.M."/>
            <person name="Silverstein K.A.T."/>
            <person name="Koren S."/>
            <person name="Bechman K.B."/>
            <person name="Herman A."/>
            <person name="Abrahante J.E."/>
            <person name="Garbe J."/>
        </authorList>
    </citation>
    <scope>NUCLEOTIDE SEQUENCE</scope>
    <source>
        <strain evidence="2">Duluth1</strain>
        <tissue evidence="2">Whole animal</tissue>
    </source>
</reference>
<keyword evidence="1" id="KW-0812">Transmembrane</keyword>
<keyword evidence="1" id="KW-0472">Membrane</keyword>
<dbReference type="AlphaFoldDB" id="A0A9D4M9L9"/>
<protein>
    <submittedName>
        <fullName evidence="2">Uncharacterized protein</fullName>
    </submittedName>
</protein>
<proteinExistence type="predicted"/>
<evidence type="ECO:0000256" key="1">
    <source>
        <dbReference type="SAM" id="Phobius"/>
    </source>
</evidence>
<keyword evidence="3" id="KW-1185">Reference proteome</keyword>
<keyword evidence="1" id="KW-1133">Transmembrane helix</keyword>
<comment type="caution">
    <text evidence="2">The sequence shown here is derived from an EMBL/GenBank/DDBJ whole genome shotgun (WGS) entry which is preliminary data.</text>
</comment>
<dbReference type="EMBL" id="JAIWYP010000002">
    <property type="protein sequence ID" value="KAH3871734.1"/>
    <property type="molecule type" value="Genomic_DNA"/>
</dbReference>
<reference evidence="2" key="1">
    <citation type="journal article" date="2019" name="bioRxiv">
        <title>The Genome of the Zebra Mussel, Dreissena polymorpha: A Resource for Invasive Species Research.</title>
        <authorList>
            <person name="McCartney M.A."/>
            <person name="Auch B."/>
            <person name="Kono T."/>
            <person name="Mallez S."/>
            <person name="Zhang Y."/>
            <person name="Obille A."/>
            <person name="Becker A."/>
            <person name="Abrahante J.E."/>
            <person name="Garbe J."/>
            <person name="Badalamenti J.P."/>
            <person name="Herman A."/>
            <person name="Mangelson H."/>
            <person name="Liachko I."/>
            <person name="Sullivan S."/>
            <person name="Sone E.D."/>
            <person name="Koren S."/>
            <person name="Silverstein K.A.T."/>
            <person name="Beckman K.B."/>
            <person name="Gohl D.M."/>
        </authorList>
    </citation>
    <scope>NUCLEOTIDE SEQUENCE</scope>
    <source>
        <strain evidence="2">Duluth1</strain>
        <tissue evidence="2">Whole animal</tissue>
    </source>
</reference>
<dbReference type="Proteomes" id="UP000828390">
    <property type="component" value="Unassembled WGS sequence"/>
</dbReference>
<sequence>MVPEVCSAIVKAYKDEVFIVPMAPDELRSISQEFEEKWNLLHAVGALDNLICKRRINRGSGFFLIVRCKAWTFSSLLNLSVLCSAGSLCSALSWLHYTDRVFRLK</sequence>
<gene>
    <name evidence="2" type="ORF">DPMN_034946</name>
</gene>
<evidence type="ECO:0000313" key="2">
    <source>
        <dbReference type="EMBL" id="KAH3871734.1"/>
    </source>
</evidence>